<dbReference type="Proteomes" id="UP000297777">
    <property type="component" value="Unassembled WGS sequence"/>
</dbReference>
<sequence length="74" mass="8673">MTKAWQRGTLVDKLRHHQQDTAGEVIFAYTQTLERKVSRLENCIWSKDSSVEEASRSKRIYTPRTYEVLTSPLM</sequence>
<protein>
    <submittedName>
        <fullName evidence="1">Uncharacterized protein</fullName>
    </submittedName>
</protein>
<dbReference type="EMBL" id="PQXH01000128">
    <property type="protein sequence ID" value="TGO10687.1"/>
    <property type="molecule type" value="Genomic_DNA"/>
</dbReference>
<gene>
    <name evidence="1" type="ORF">BTUL_0128g00310</name>
</gene>
<comment type="caution">
    <text evidence="1">The sequence shown here is derived from an EMBL/GenBank/DDBJ whole genome shotgun (WGS) entry which is preliminary data.</text>
</comment>
<name>A0A4Z1ENS8_9HELO</name>
<dbReference type="AlphaFoldDB" id="A0A4Z1ENS8"/>
<proteinExistence type="predicted"/>
<evidence type="ECO:0000313" key="2">
    <source>
        <dbReference type="Proteomes" id="UP000297777"/>
    </source>
</evidence>
<accession>A0A4Z1ENS8</accession>
<reference evidence="1 2" key="1">
    <citation type="submission" date="2017-12" db="EMBL/GenBank/DDBJ databases">
        <title>Comparative genomics of Botrytis spp.</title>
        <authorList>
            <person name="Valero-Jimenez C.A."/>
            <person name="Tapia P."/>
            <person name="Veloso J."/>
            <person name="Silva-Moreno E."/>
            <person name="Staats M."/>
            <person name="Valdes J.H."/>
            <person name="Van Kan J.A.L."/>
        </authorList>
    </citation>
    <scope>NUCLEOTIDE SEQUENCE [LARGE SCALE GENOMIC DNA]</scope>
    <source>
        <strain evidence="1 2">Bt9001</strain>
    </source>
</reference>
<organism evidence="1 2">
    <name type="scientific">Botrytis tulipae</name>
    <dbReference type="NCBI Taxonomy" id="87230"/>
    <lineage>
        <taxon>Eukaryota</taxon>
        <taxon>Fungi</taxon>
        <taxon>Dikarya</taxon>
        <taxon>Ascomycota</taxon>
        <taxon>Pezizomycotina</taxon>
        <taxon>Leotiomycetes</taxon>
        <taxon>Helotiales</taxon>
        <taxon>Sclerotiniaceae</taxon>
        <taxon>Botrytis</taxon>
    </lineage>
</organism>
<keyword evidence="2" id="KW-1185">Reference proteome</keyword>
<evidence type="ECO:0000313" key="1">
    <source>
        <dbReference type="EMBL" id="TGO10687.1"/>
    </source>
</evidence>